<evidence type="ECO:0000313" key="1">
    <source>
        <dbReference type="EMBL" id="APG04960.1"/>
    </source>
</evidence>
<dbReference type="PATRIC" id="fig|1440763.5.peg.2978"/>
<proteinExistence type="predicted"/>
<dbReference type="GO" id="GO:0051536">
    <property type="term" value="F:iron-sulfur cluster binding"/>
    <property type="evidence" value="ECO:0007669"/>
    <property type="project" value="InterPro"/>
</dbReference>
<dbReference type="STRING" id="1440763.BJI69_14370"/>
<dbReference type="GO" id="GO:0046718">
    <property type="term" value="P:symbiont entry into host cell"/>
    <property type="evidence" value="ECO:0007669"/>
    <property type="project" value="InterPro"/>
</dbReference>
<dbReference type="KEGG" id="lrz:BJI69_14370"/>
<dbReference type="Pfam" id="PF05100">
    <property type="entry name" value="Phage_tail_L"/>
    <property type="match status" value="1"/>
</dbReference>
<evidence type="ECO:0000313" key="2">
    <source>
        <dbReference type="Proteomes" id="UP000182987"/>
    </source>
</evidence>
<dbReference type="EMBL" id="CP017480">
    <property type="protein sequence ID" value="APG04960.1"/>
    <property type="molecule type" value="Genomic_DNA"/>
</dbReference>
<dbReference type="OrthoDB" id="5673400at2"/>
<sequence length="235" mass="25800">MTIFADIQTLSPGAWVELFEIDARSITGGGAGDILRFHGYTRVGQIFWQGNAYDPWPITTQGFKVDPDQPPVPTLSAGNINGRMTALCLAFQDLVGARLTRRRTLGKYLDAVNFPEGNPTADPEQEIPPELWFIERRSAEDSTQVTWELASPMDFGGRQLPARQIIANVCSWLIKGGYRGPYCGYTGPAVAQADDTPTDDPVLDACGGRLRSCRLRFGENNELPYGSYPAATLIK</sequence>
<organism evidence="1 2">
    <name type="scientific">Luteibacter rhizovicinus DSM 16549</name>
    <dbReference type="NCBI Taxonomy" id="1440763"/>
    <lineage>
        <taxon>Bacteria</taxon>
        <taxon>Pseudomonadati</taxon>
        <taxon>Pseudomonadota</taxon>
        <taxon>Gammaproteobacteria</taxon>
        <taxon>Lysobacterales</taxon>
        <taxon>Rhodanobacteraceae</taxon>
        <taxon>Luteibacter</taxon>
    </lineage>
</organism>
<dbReference type="InterPro" id="IPR006487">
    <property type="entry name" value="Phage_lambda_L"/>
</dbReference>
<keyword evidence="2" id="KW-1185">Reference proteome</keyword>
<dbReference type="NCBIfam" id="TIGR01600">
    <property type="entry name" value="phage_tail_L"/>
    <property type="match status" value="1"/>
</dbReference>
<dbReference type="RefSeq" id="WP_046966038.1">
    <property type="nucleotide sequence ID" value="NZ_CP017480.1"/>
</dbReference>
<accession>A0A0G9HG26</accession>
<dbReference type="Proteomes" id="UP000182987">
    <property type="component" value="Chromosome"/>
</dbReference>
<reference evidence="2" key="1">
    <citation type="submission" date="2016-09" db="EMBL/GenBank/DDBJ databases">
        <authorList>
            <person name="Lysoe E."/>
        </authorList>
    </citation>
    <scope>NUCLEOTIDE SEQUENCE [LARGE SCALE GENOMIC DNA]</scope>
    <source>
        <strain evidence="2">LJ96T</strain>
    </source>
</reference>
<dbReference type="GO" id="GO:0030430">
    <property type="term" value="C:host cell cytoplasm"/>
    <property type="evidence" value="ECO:0007669"/>
    <property type="project" value="InterPro"/>
</dbReference>
<dbReference type="AlphaFoldDB" id="A0A0G9HG26"/>
<gene>
    <name evidence="1" type="ORF">BJI69_14370</name>
</gene>
<name>A0A0G9HG26_9GAMM</name>
<protein>
    <submittedName>
        <fullName evidence="1">Phage minor tail protein L</fullName>
    </submittedName>
</protein>